<evidence type="ECO:0000313" key="7">
    <source>
        <dbReference type="EMBL" id="KAK3267591.1"/>
    </source>
</evidence>
<dbReference type="Pfam" id="PF07998">
    <property type="entry name" value="Peptidase_M54"/>
    <property type="match status" value="1"/>
</dbReference>
<dbReference type="AlphaFoldDB" id="A0AAE0FYF8"/>
<name>A0AAE0FYF8_9CHLO</name>
<dbReference type="PANTHER" id="PTHR15910:SF1">
    <property type="entry name" value="ARCHAEMETZINCIN-2"/>
    <property type="match status" value="1"/>
</dbReference>
<dbReference type="EMBL" id="LGRX02012320">
    <property type="protein sequence ID" value="KAK3267591.1"/>
    <property type="molecule type" value="Genomic_DNA"/>
</dbReference>
<keyword evidence="8" id="KW-1185">Reference proteome</keyword>
<keyword evidence="3" id="KW-0479">Metal-binding</keyword>
<gene>
    <name evidence="7" type="ORF">CYMTET_23863</name>
</gene>
<keyword evidence="6" id="KW-0482">Metalloprotease</keyword>
<organism evidence="7 8">
    <name type="scientific">Cymbomonas tetramitiformis</name>
    <dbReference type="NCBI Taxonomy" id="36881"/>
    <lineage>
        <taxon>Eukaryota</taxon>
        <taxon>Viridiplantae</taxon>
        <taxon>Chlorophyta</taxon>
        <taxon>Pyramimonadophyceae</taxon>
        <taxon>Pyramimonadales</taxon>
        <taxon>Pyramimonadaceae</taxon>
        <taxon>Cymbomonas</taxon>
    </lineage>
</organism>
<protein>
    <submittedName>
        <fullName evidence="7">Uncharacterized protein</fullName>
    </submittedName>
</protein>
<comment type="cofactor">
    <cofactor evidence="1">
        <name>Zn(2+)</name>
        <dbReference type="ChEBI" id="CHEBI:29105"/>
    </cofactor>
</comment>
<dbReference type="GO" id="GO:0006508">
    <property type="term" value="P:proteolysis"/>
    <property type="evidence" value="ECO:0007669"/>
    <property type="project" value="UniProtKB-KW"/>
</dbReference>
<keyword evidence="4" id="KW-0378">Hydrolase</keyword>
<dbReference type="GO" id="GO:0046872">
    <property type="term" value="F:metal ion binding"/>
    <property type="evidence" value="ECO:0007669"/>
    <property type="project" value="UniProtKB-KW"/>
</dbReference>
<evidence type="ECO:0000256" key="3">
    <source>
        <dbReference type="ARBA" id="ARBA00022723"/>
    </source>
</evidence>
<sequence>MKKWTPPQDVDRIQALGPDCPSQLERILLECFQPLPKPKAGDWLAKGAPGDQNGDRRGQTLTQFCRPGPHRNFPSKHCNTIYLVPVGAVDGAPPVEVLAECLHAHFGLEVKTAKPLTKKEMADVNFHQDNAGFGPQLETSTVHDVLSKCRKPRDAWATVGYTMYDLCNTASGFGFVFGEARSDKCTGIFSFARYMETGISQSQFLRRCCMVLAHEVTHLFGIKHCVFARCLMNGSNHLEESESRPFAVCPVDLRKILDSLKPTGGLCPEQRELNLLAFFVKHGLDEDAALSRARLLVMGVQAPVVEFQKCSLLSLENTDSEVEQRNEAEAVGSTQ</sequence>
<accession>A0AAE0FYF8</accession>
<evidence type="ECO:0000313" key="8">
    <source>
        <dbReference type="Proteomes" id="UP001190700"/>
    </source>
</evidence>
<dbReference type="PANTHER" id="PTHR15910">
    <property type="entry name" value="ARCHAEMETZINCIN"/>
    <property type="match status" value="1"/>
</dbReference>
<dbReference type="GO" id="GO:0008237">
    <property type="term" value="F:metallopeptidase activity"/>
    <property type="evidence" value="ECO:0007669"/>
    <property type="project" value="UniProtKB-KW"/>
</dbReference>
<proteinExistence type="predicted"/>
<dbReference type="InterPro" id="IPR012962">
    <property type="entry name" value="Pept_M54_archaemetzincn"/>
</dbReference>
<evidence type="ECO:0000256" key="4">
    <source>
        <dbReference type="ARBA" id="ARBA00022801"/>
    </source>
</evidence>
<reference evidence="7 8" key="1">
    <citation type="journal article" date="2015" name="Genome Biol. Evol.">
        <title>Comparative Genomics of a Bacterivorous Green Alga Reveals Evolutionary Causalities and Consequences of Phago-Mixotrophic Mode of Nutrition.</title>
        <authorList>
            <person name="Burns J.A."/>
            <person name="Paasch A."/>
            <person name="Narechania A."/>
            <person name="Kim E."/>
        </authorList>
    </citation>
    <scope>NUCLEOTIDE SEQUENCE [LARGE SCALE GENOMIC DNA]</scope>
    <source>
        <strain evidence="7 8">PLY_AMNH</strain>
    </source>
</reference>
<evidence type="ECO:0000256" key="2">
    <source>
        <dbReference type="ARBA" id="ARBA00022670"/>
    </source>
</evidence>
<dbReference type="Proteomes" id="UP001190700">
    <property type="component" value="Unassembled WGS sequence"/>
</dbReference>
<evidence type="ECO:0000256" key="1">
    <source>
        <dbReference type="ARBA" id="ARBA00001947"/>
    </source>
</evidence>
<keyword evidence="5" id="KW-0862">Zinc</keyword>
<dbReference type="Gene3D" id="3.40.390.10">
    <property type="entry name" value="Collagenase (Catalytic Domain)"/>
    <property type="match status" value="1"/>
</dbReference>
<dbReference type="CDD" id="cd11375">
    <property type="entry name" value="Peptidase_M54"/>
    <property type="match status" value="1"/>
</dbReference>
<comment type="caution">
    <text evidence="7">The sequence shown here is derived from an EMBL/GenBank/DDBJ whole genome shotgun (WGS) entry which is preliminary data.</text>
</comment>
<dbReference type="InterPro" id="IPR024079">
    <property type="entry name" value="MetalloPept_cat_dom_sf"/>
</dbReference>
<evidence type="ECO:0000256" key="6">
    <source>
        <dbReference type="ARBA" id="ARBA00023049"/>
    </source>
</evidence>
<evidence type="ECO:0000256" key="5">
    <source>
        <dbReference type="ARBA" id="ARBA00022833"/>
    </source>
</evidence>
<keyword evidence="2" id="KW-0645">Protease</keyword>
<dbReference type="SUPFAM" id="SSF55486">
    <property type="entry name" value="Metalloproteases ('zincins'), catalytic domain"/>
    <property type="match status" value="1"/>
</dbReference>